<dbReference type="SUPFAM" id="SSF103473">
    <property type="entry name" value="MFS general substrate transporter"/>
    <property type="match status" value="1"/>
</dbReference>
<keyword evidence="12" id="KW-1185">Reference proteome</keyword>
<keyword evidence="4" id="KW-1003">Cell membrane</keyword>
<evidence type="ECO:0000256" key="9">
    <source>
        <dbReference type="SAM" id="Phobius"/>
    </source>
</evidence>
<feature type="transmembrane region" description="Helical" evidence="9">
    <location>
        <begin position="89"/>
        <end position="110"/>
    </location>
</feature>
<gene>
    <name evidence="11" type="ORF">EUB48_01080</name>
</gene>
<evidence type="ECO:0000256" key="6">
    <source>
        <dbReference type="ARBA" id="ARBA00022847"/>
    </source>
</evidence>
<feature type="transmembrane region" description="Helical" evidence="9">
    <location>
        <begin position="186"/>
        <end position="205"/>
    </location>
</feature>
<dbReference type="InterPro" id="IPR020846">
    <property type="entry name" value="MFS_dom"/>
</dbReference>
<keyword evidence="6" id="KW-0769">Symport</keyword>
<dbReference type="PROSITE" id="PS50850">
    <property type="entry name" value="MFS"/>
    <property type="match status" value="1"/>
</dbReference>
<evidence type="ECO:0000259" key="10">
    <source>
        <dbReference type="PROSITE" id="PS50850"/>
    </source>
</evidence>
<accession>A0A515DGN8</accession>
<comment type="subcellular location">
    <subcellularLocation>
        <location evidence="1">Cell membrane</location>
        <topology evidence="1">Multi-pass membrane protein</topology>
    </subcellularLocation>
</comment>
<evidence type="ECO:0000313" key="12">
    <source>
        <dbReference type="Proteomes" id="UP000316798"/>
    </source>
</evidence>
<feature type="transmembrane region" description="Helical" evidence="9">
    <location>
        <begin position="26"/>
        <end position="44"/>
    </location>
</feature>
<evidence type="ECO:0000256" key="7">
    <source>
        <dbReference type="ARBA" id="ARBA00022989"/>
    </source>
</evidence>
<dbReference type="FunFam" id="1.20.1250.20:FF:000001">
    <property type="entry name" value="Dicarboxylate MFS transporter"/>
    <property type="match status" value="1"/>
</dbReference>
<feature type="domain" description="Major facilitator superfamily (MFS) profile" evidence="10">
    <location>
        <begin position="14"/>
        <end position="423"/>
    </location>
</feature>
<feature type="transmembrane region" description="Helical" evidence="9">
    <location>
        <begin position="237"/>
        <end position="259"/>
    </location>
</feature>
<dbReference type="PANTHER" id="PTHR43528:SF3">
    <property type="entry name" value="CITRATE-PROTON SYMPORTER"/>
    <property type="match status" value="1"/>
</dbReference>
<dbReference type="InterPro" id="IPR005829">
    <property type="entry name" value="Sugar_transporter_CS"/>
</dbReference>
<feature type="transmembrane region" description="Helical" evidence="9">
    <location>
        <begin position="56"/>
        <end position="77"/>
    </location>
</feature>
<evidence type="ECO:0000256" key="8">
    <source>
        <dbReference type="ARBA" id="ARBA00023136"/>
    </source>
</evidence>
<feature type="transmembrane region" description="Helical" evidence="9">
    <location>
        <begin position="367"/>
        <end position="388"/>
    </location>
</feature>
<dbReference type="OrthoDB" id="6766492at2"/>
<keyword evidence="3" id="KW-0813">Transport</keyword>
<keyword evidence="5 9" id="KW-0812">Transmembrane</keyword>
<sequence>MTSAAPRPKATPKVIAAITIGNGLEFFDFTVYGYFAIVIGQLFFPVKDKAYELMLALGTFGIAFVARPIGGLVLGLFADKVGRKPAMTLTLILMALGALGVAVAPTYAQIGLWAPVWLTVARLVQGFALGGEVGASTSLLLEYADDHSRGYFGSWQFVSQGFSSLLGAGVAALLTNTLSHDALYSWGWRIPFFIGVLMVPVGVYIRRHLDETLGHRAHADESAKAKLKEAFSTHAKLIWSGVLLIWGGTVATYLIVFYFPTYAKQYLGMPLSVSLWAGVTASAILIPVSIFAGRLSDRVGRIPVTWWSRLALVLLVVPGFMLLVHYRTPAVLLGVVAVLSVLLALQASPGITFITELYPRPIRATSLSVVYSLGVAIFGGTAQVIATWLIKLTGSELAPAWYMIVATLLSSLPFLWLKETAGKPI</sequence>
<dbReference type="InterPro" id="IPR036259">
    <property type="entry name" value="MFS_trans_sf"/>
</dbReference>
<feature type="transmembrane region" description="Helical" evidence="9">
    <location>
        <begin position="153"/>
        <end position="174"/>
    </location>
</feature>
<feature type="transmembrane region" description="Helical" evidence="9">
    <location>
        <begin position="304"/>
        <end position="324"/>
    </location>
</feature>
<proteinExistence type="inferred from homology"/>
<evidence type="ECO:0000256" key="2">
    <source>
        <dbReference type="ARBA" id="ARBA00008240"/>
    </source>
</evidence>
<evidence type="ECO:0000313" key="11">
    <source>
        <dbReference type="EMBL" id="QDL39575.1"/>
    </source>
</evidence>
<dbReference type="InterPro" id="IPR051084">
    <property type="entry name" value="H+-coupled_symporters"/>
</dbReference>
<keyword evidence="7 9" id="KW-1133">Transmembrane helix</keyword>
<evidence type="ECO:0000256" key="3">
    <source>
        <dbReference type="ARBA" id="ARBA00022448"/>
    </source>
</evidence>
<dbReference type="PROSITE" id="PS00217">
    <property type="entry name" value="SUGAR_TRANSPORT_2"/>
    <property type="match status" value="1"/>
</dbReference>
<dbReference type="InterPro" id="IPR011701">
    <property type="entry name" value="MFS"/>
</dbReference>
<reference evidence="11 12" key="1">
    <citation type="submission" date="2019-01" db="EMBL/GenBank/DDBJ databases">
        <title>Genomic insights into a novel species Rhodoferax sp.</title>
        <authorList>
            <person name="Jin L."/>
        </authorList>
    </citation>
    <scope>NUCLEOTIDE SEQUENCE [LARGE SCALE GENOMIC DNA]</scope>
    <source>
        <strain evidence="11 12">CHu59-6-5</strain>
    </source>
</reference>
<dbReference type="PANTHER" id="PTHR43528">
    <property type="entry name" value="ALPHA-KETOGLUTARATE PERMEASE"/>
    <property type="match status" value="1"/>
</dbReference>
<evidence type="ECO:0000256" key="5">
    <source>
        <dbReference type="ARBA" id="ARBA00022692"/>
    </source>
</evidence>
<feature type="transmembrane region" description="Helical" evidence="9">
    <location>
        <begin position="400"/>
        <end position="417"/>
    </location>
</feature>
<evidence type="ECO:0000256" key="4">
    <source>
        <dbReference type="ARBA" id="ARBA00022475"/>
    </source>
</evidence>
<name>A0A515DGN8_9BURK</name>
<organism evidence="11 12">
    <name type="scientific">Rhodoferax sediminis</name>
    <dbReference type="NCBI Taxonomy" id="2509614"/>
    <lineage>
        <taxon>Bacteria</taxon>
        <taxon>Pseudomonadati</taxon>
        <taxon>Pseudomonadota</taxon>
        <taxon>Betaproteobacteria</taxon>
        <taxon>Burkholderiales</taxon>
        <taxon>Comamonadaceae</taxon>
        <taxon>Rhodoferax</taxon>
    </lineage>
</organism>
<dbReference type="GO" id="GO:0015293">
    <property type="term" value="F:symporter activity"/>
    <property type="evidence" value="ECO:0007669"/>
    <property type="project" value="UniProtKB-KW"/>
</dbReference>
<evidence type="ECO:0000256" key="1">
    <source>
        <dbReference type="ARBA" id="ARBA00004651"/>
    </source>
</evidence>
<feature type="transmembrane region" description="Helical" evidence="9">
    <location>
        <begin position="271"/>
        <end position="292"/>
    </location>
</feature>
<feature type="transmembrane region" description="Helical" evidence="9">
    <location>
        <begin position="330"/>
        <end position="355"/>
    </location>
</feature>
<protein>
    <submittedName>
        <fullName evidence="11">MFS transporter</fullName>
    </submittedName>
</protein>
<dbReference type="Proteomes" id="UP000316798">
    <property type="component" value="Chromosome"/>
</dbReference>
<dbReference type="EMBL" id="CP035503">
    <property type="protein sequence ID" value="QDL39575.1"/>
    <property type="molecule type" value="Genomic_DNA"/>
</dbReference>
<dbReference type="AlphaFoldDB" id="A0A515DGN8"/>
<dbReference type="PROSITE" id="PS00216">
    <property type="entry name" value="SUGAR_TRANSPORT_1"/>
    <property type="match status" value="1"/>
</dbReference>
<dbReference type="KEGG" id="rhf:EUB48_01080"/>
<dbReference type="Gene3D" id="1.20.1250.20">
    <property type="entry name" value="MFS general substrate transporter like domains"/>
    <property type="match status" value="1"/>
</dbReference>
<dbReference type="Pfam" id="PF07690">
    <property type="entry name" value="MFS_1"/>
    <property type="match status" value="1"/>
</dbReference>
<comment type="similarity">
    <text evidence="2">Belongs to the major facilitator superfamily. Metabolite:H+ Symporter (MHS) family (TC 2.A.1.6) family.</text>
</comment>
<dbReference type="GO" id="GO:0005886">
    <property type="term" value="C:plasma membrane"/>
    <property type="evidence" value="ECO:0007669"/>
    <property type="project" value="UniProtKB-SubCell"/>
</dbReference>
<keyword evidence="8 9" id="KW-0472">Membrane</keyword>